<dbReference type="InterPro" id="IPR003595">
    <property type="entry name" value="Tyr_Pase_cat"/>
</dbReference>
<dbReference type="Gene3D" id="3.90.190.10">
    <property type="entry name" value="Protein tyrosine phosphatase superfamily"/>
    <property type="match status" value="1"/>
</dbReference>
<dbReference type="Pfam" id="PF09379">
    <property type="entry name" value="FERM_N"/>
    <property type="match status" value="1"/>
</dbReference>
<feature type="domain" description="FERM" evidence="10">
    <location>
        <begin position="29"/>
        <end position="323"/>
    </location>
</feature>
<dbReference type="SMART" id="SM00228">
    <property type="entry name" value="PDZ"/>
    <property type="match status" value="1"/>
</dbReference>
<dbReference type="PROSITE" id="PS50055">
    <property type="entry name" value="TYR_PHOSPHATASE_PTP"/>
    <property type="match status" value="1"/>
</dbReference>
<comment type="similarity">
    <text evidence="2">Belongs to the protein-tyrosine phosphatase family. Non-receptor class subfamily.</text>
</comment>
<reference evidence="12 13" key="1">
    <citation type="submission" date="2019-04" db="EMBL/GenBank/DDBJ databases">
        <authorList>
            <consortium name="Wellcome Sanger Institute Data Sharing"/>
        </authorList>
    </citation>
    <scope>NUCLEOTIDE SEQUENCE [LARGE SCALE GENOMIC DNA]</scope>
</reference>
<dbReference type="InterPro" id="IPR029071">
    <property type="entry name" value="Ubiquitin-like_domsf"/>
</dbReference>
<dbReference type="InterPro" id="IPR000387">
    <property type="entry name" value="Tyr_Pase_dom"/>
</dbReference>
<dbReference type="SUPFAM" id="SSF47031">
    <property type="entry name" value="Second domain of FERM"/>
    <property type="match status" value="1"/>
</dbReference>
<feature type="domain" description="Tyrosine-protein phosphatase" evidence="8">
    <location>
        <begin position="490"/>
        <end position="746"/>
    </location>
</feature>
<name>A0A8C9T8S5_SCLFO</name>
<dbReference type="Gene3D" id="2.30.29.30">
    <property type="entry name" value="Pleckstrin-homology domain (PH domain)/Phosphotyrosine-binding domain (PTB)"/>
    <property type="match status" value="1"/>
</dbReference>
<evidence type="ECO:0000256" key="5">
    <source>
        <dbReference type="ARBA" id="ARBA00022801"/>
    </source>
</evidence>
<dbReference type="SMART" id="SM01196">
    <property type="entry name" value="FERM_C"/>
    <property type="match status" value="1"/>
</dbReference>
<dbReference type="Pfam" id="PF00595">
    <property type="entry name" value="PDZ"/>
    <property type="match status" value="1"/>
</dbReference>
<dbReference type="PROSITE" id="PS50057">
    <property type="entry name" value="FERM_3"/>
    <property type="match status" value="1"/>
</dbReference>
<evidence type="ECO:0000259" key="10">
    <source>
        <dbReference type="PROSITE" id="PS50057"/>
    </source>
</evidence>
<keyword evidence="4" id="KW-0963">Cytoplasm</keyword>
<evidence type="ECO:0000256" key="7">
    <source>
        <dbReference type="ARBA" id="ARBA00023212"/>
    </source>
</evidence>
<dbReference type="PROSITE" id="PS50106">
    <property type="entry name" value="PDZ"/>
    <property type="match status" value="1"/>
</dbReference>
<dbReference type="Gene3D" id="2.30.42.10">
    <property type="match status" value="1"/>
</dbReference>
<dbReference type="InterPro" id="IPR001478">
    <property type="entry name" value="PDZ"/>
</dbReference>
<accession>A0A8C9T8S5</accession>
<dbReference type="EC" id="3.1.3.48" evidence="3"/>
<evidence type="ECO:0000256" key="4">
    <source>
        <dbReference type="ARBA" id="ARBA00022490"/>
    </source>
</evidence>
<keyword evidence="13" id="KW-1185">Reference proteome</keyword>
<dbReference type="Ensembl" id="ENSSFOT00015041480.1">
    <property type="protein sequence ID" value="ENSSFOP00015047005.1"/>
    <property type="gene ID" value="ENSSFOG00015011914.2"/>
</dbReference>
<evidence type="ECO:0000259" key="11">
    <source>
        <dbReference type="PROSITE" id="PS50106"/>
    </source>
</evidence>
<dbReference type="PANTHER" id="PTHR45706">
    <property type="entry name" value="TYROSINE-PROTEIN PHOSPHATASE"/>
    <property type="match status" value="1"/>
</dbReference>
<evidence type="ECO:0000256" key="6">
    <source>
        <dbReference type="ARBA" id="ARBA00022912"/>
    </source>
</evidence>
<dbReference type="PROSITE" id="PS50056">
    <property type="entry name" value="TYR_PHOSPHATASE_2"/>
    <property type="match status" value="1"/>
</dbReference>
<dbReference type="Pfam" id="PF00102">
    <property type="entry name" value="Y_phosphatase"/>
    <property type="match status" value="1"/>
</dbReference>
<dbReference type="InterPro" id="IPR029021">
    <property type="entry name" value="Prot-tyrosine_phosphatase-like"/>
</dbReference>
<evidence type="ECO:0000313" key="13">
    <source>
        <dbReference type="Proteomes" id="UP000694397"/>
    </source>
</evidence>
<reference evidence="12" key="2">
    <citation type="submission" date="2025-08" db="UniProtKB">
        <authorList>
            <consortium name="Ensembl"/>
        </authorList>
    </citation>
    <scope>IDENTIFICATION</scope>
</reference>
<evidence type="ECO:0000259" key="9">
    <source>
        <dbReference type="PROSITE" id="PS50056"/>
    </source>
</evidence>
<dbReference type="InterPro" id="IPR035963">
    <property type="entry name" value="FERM_2"/>
</dbReference>
<reference evidence="12" key="3">
    <citation type="submission" date="2025-09" db="UniProtKB">
        <authorList>
            <consortium name="Ensembl"/>
        </authorList>
    </citation>
    <scope>IDENTIFICATION</scope>
</reference>
<dbReference type="InterPro" id="IPR011993">
    <property type="entry name" value="PH-like_dom_sf"/>
</dbReference>
<dbReference type="SMART" id="SM00404">
    <property type="entry name" value="PTPc_motif"/>
    <property type="match status" value="1"/>
</dbReference>
<keyword evidence="7" id="KW-0206">Cytoskeleton</keyword>
<dbReference type="PROSITE" id="PS00660">
    <property type="entry name" value="FERM_1"/>
    <property type="match status" value="1"/>
</dbReference>
<gene>
    <name evidence="12" type="primary">PTPN3</name>
    <name evidence="12" type="synonym">ptpn3</name>
</gene>
<dbReference type="SUPFAM" id="SSF50156">
    <property type="entry name" value="PDZ domain-like"/>
    <property type="match status" value="1"/>
</dbReference>
<dbReference type="SMART" id="SM00295">
    <property type="entry name" value="B41"/>
    <property type="match status" value="1"/>
</dbReference>
<dbReference type="InterPro" id="IPR000299">
    <property type="entry name" value="FERM_domain"/>
</dbReference>
<evidence type="ECO:0000259" key="8">
    <source>
        <dbReference type="PROSITE" id="PS50055"/>
    </source>
</evidence>
<dbReference type="Pfam" id="PF09380">
    <property type="entry name" value="FERM_C"/>
    <property type="match status" value="1"/>
</dbReference>
<dbReference type="PROSITE" id="PS00383">
    <property type="entry name" value="TYR_PHOSPHATASE_1"/>
    <property type="match status" value="1"/>
</dbReference>
<dbReference type="GO" id="GO:0009898">
    <property type="term" value="C:cytoplasmic side of plasma membrane"/>
    <property type="evidence" value="ECO:0007669"/>
    <property type="project" value="TreeGrafter"/>
</dbReference>
<dbReference type="SUPFAM" id="SSF52799">
    <property type="entry name" value="(Phosphotyrosine protein) phosphatases II"/>
    <property type="match status" value="1"/>
</dbReference>
<dbReference type="AlphaFoldDB" id="A0A8C9T8S5"/>
<dbReference type="GeneTree" id="ENSGT00940000157888"/>
<evidence type="ECO:0000313" key="12">
    <source>
        <dbReference type="Ensembl" id="ENSSFOP00015047005.1"/>
    </source>
</evidence>
<dbReference type="SUPFAM" id="SSF50729">
    <property type="entry name" value="PH domain-like"/>
    <property type="match status" value="1"/>
</dbReference>
<dbReference type="SUPFAM" id="SSF54236">
    <property type="entry name" value="Ubiquitin-like"/>
    <property type="match status" value="1"/>
</dbReference>
<evidence type="ECO:0000256" key="1">
    <source>
        <dbReference type="ARBA" id="ARBA00004245"/>
    </source>
</evidence>
<dbReference type="InterPro" id="IPR014352">
    <property type="entry name" value="FERM/acyl-CoA-bd_prot_sf"/>
</dbReference>
<comment type="subcellular location">
    <subcellularLocation>
        <location evidence="1">Cytoplasm</location>
        <location evidence="1">Cytoskeleton</location>
    </subcellularLocation>
</comment>
<dbReference type="PROSITE" id="PS00661">
    <property type="entry name" value="FERM_2"/>
    <property type="match status" value="1"/>
</dbReference>
<dbReference type="Pfam" id="PF00373">
    <property type="entry name" value="FERM_M"/>
    <property type="match status" value="1"/>
</dbReference>
<sequence length="761" mass="85494">MNSRLPVFGGRISNAGSPELSKEKTKADAVCDVRFLDGTARSFKISKQDDGHSLLDAAFNHVGLPERELFGLQLAEEPADSARWLDPHKAVKKQFKGSAPWLLNFRVRFFIADPNSLQQEKTRLSCPLSSAVVLASYAVQSELGDHCPSEHPPGYLSASRFLPAQDEDFLFKVESLHPQHRGLKQSEAELCYLNIARTLDFYGVELHSARDSSNADLLIGIASSGLAVFLPTLTLLPCATAVVPPQRECRDCTISFTMLNYRACKNLWRSCVEHHTFFQADTSLPRDKKVLLQHWTLKSKTPVSTNNIYLKVMGGMAWKTVLRRSLSGEHLETKSLPSRSPPTTPMRRNQVILLVIAVCPILFSQNEEVEGDLLLVRIAPDKDGKFGFNVKVSVISAGKCNPQLKEGDHIVLINGRDISEHTHDQVVMFIKASRESHTKELALLIRQPQDKCNSGFTLPGDTLLLESEQYGGSLETSMAHLKRGLQTGTLLIQFEQLYRKKPGMSMHTARLSQNMEKNRYKDVLPYDATRVVLENNDDDYLNASHVKMEVPAAEVANHYLASQGPLPHTCSHFWQAVWEQQVHIIIMLTTLTERGRPKCHQYWPDPPELLKYGTLQVRCHSEECNLAYVSRELVLTNTETGEERAVSHLQYVAWPDHGVPDDPSDFLDFVTCVQQKLVDAKPLMVHCSAGIGRTGVFITMETAMKLIEKGQPVYPLDLVRRLRDQRAMMVQTSSQYRFVCEAILRVYEERHAGSPASPPHT</sequence>
<dbReference type="GO" id="GO:0005737">
    <property type="term" value="C:cytoplasm"/>
    <property type="evidence" value="ECO:0007669"/>
    <property type="project" value="TreeGrafter"/>
</dbReference>
<dbReference type="InterPro" id="IPR018979">
    <property type="entry name" value="FERM_N"/>
</dbReference>
<dbReference type="InterPro" id="IPR018980">
    <property type="entry name" value="FERM_PH-like_C"/>
</dbReference>
<dbReference type="InterPro" id="IPR000242">
    <property type="entry name" value="PTP_cat"/>
</dbReference>
<proteinExistence type="inferred from homology"/>
<feature type="domain" description="PDZ" evidence="11">
    <location>
        <begin position="375"/>
        <end position="433"/>
    </location>
</feature>
<dbReference type="PRINTS" id="PR00700">
    <property type="entry name" value="PRTYPHPHTASE"/>
</dbReference>
<dbReference type="PANTHER" id="PTHR45706:SF5">
    <property type="entry name" value="TYROSINE-PROTEIN PHOSPHATASE NON-RECEPTOR TYPE 3"/>
    <property type="match status" value="1"/>
</dbReference>
<keyword evidence="5" id="KW-0378">Hydrolase</keyword>
<evidence type="ECO:0000256" key="3">
    <source>
        <dbReference type="ARBA" id="ARBA00013064"/>
    </source>
</evidence>
<keyword evidence="6" id="KW-0904">Protein phosphatase</keyword>
<dbReference type="GO" id="GO:0005856">
    <property type="term" value="C:cytoskeleton"/>
    <property type="evidence" value="ECO:0007669"/>
    <property type="project" value="UniProtKB-SubCell"/>
</dbReference>
<dbReference type="InterPro" id="IPR019749">
    <property type="entry name" value="Band_41_domain"/>
</dbReference>
<dbReference type="InterPro" id="IPR016130">
    <property type="entry name" value="Tyr_Pase_AS"/>
</dbReference>
<dbReference type="SMART" id="SM00194">
    <property type="entry name" value="PTPc"/>
    <property type="match status" value="1"/>
</dbReference>
<dbReference type="Gene3D" id="1.20.80.10">
    <property type="match status" value="1"/>
</dbReference>
<feature type="domain" description="Tyrosine specific protein phosphatases" evidence="9">
    <location>
        <begin position="664"/>
        <end position="737"/>
    </location>
</feature>
<dbReference type="InterPro" id="IPR019748">
    <property type="entry name" value="FERM_central"/>
</dbReference>
<dbReference type="InterPro" id="IPR019747">
    <property type="entry name" value="FERM_CS"/>
</dbReference>
<dbReference type="Proteomes" id="UP000694397">
    <property type="component" value="Chromosome 8"/>
</dbReference>
<dbReference type="CDD" id="cd14473">
    <property type="entry name" value="FERM_B-lobe"/>
    <property type="match status" value="1"/>
</dbReference>
<dbReference type="InterPro" id="IPR036034">
    <property type="entry name" value="PDZ_sf"/>
</dbReference>
<dbReference type="GO" id="GO:0004725">
    <property type="term" value="F:protein tyrosine phosphatase activity"/>
    <property type="evidence" value="ECO:0007669"/>
    <property type="project" value="UniProtKB-EC"/>
</dbReference>
<dbReference type="Gene3D" id="3.10.20.90">
    <property type="entry name" value="Phosphatidylinositol 3-kinase Catalytic Subunit, Chain A, domain 1"/>
    <property type="match status" value="1"/>
</dbReference>
<organism evidence="12 13">
    <name type="scientific">Scleropages formosus</name>
    <name type="common">Asian bonytongue</name>
    <name type="synonym">Osteoglossum formosum</name>
    <dbReference type="NCBI Taxonomy" id="113540"/>
    <lineage>
        <taxon>Eukaryota</taxon>
        <taxon>Metazoa</taxon>
        <taxon>Chordata</taxon>
        <taxon>Craniata</taxon>
        <taxon>Vertebrata</taxon>
        <taxon>Euteleostomi</taxon>
        <taxon>Actinopterygii</taxon>
        <taxon>Neopterygii</taxon>
        <taxon>Teleostei</taxon>
        <taxon>Osteoglossocephala</taxon>
        <taxon>Osteoglossomorpha</taxon>
        <taxon>Osteoglossiformes</taxon>
        <taxon>Osteoglossidae</taxon>
        <taxon>Scleropages</taxon>
    </lineage>
</organism>
<dbReference type="FunFam" id="3.90.190.10:FF:000023">
    <property type="entry name" value="Tyrosine-protein phosphatase non-receptor type"/>
    <property type="match status" value="1"/>
</dbReference>
<protein>
    <recommendedName>
        <fullName evidence="3">protein-tyrosine-phosphatase</fullName>
        <ecNumber evidence="3">3.1.3.48</ecNumber>
    </recommendedName>
</protein>
<evidence type="ECO:0000256" key="2">
    <source>
        <dbReference type="ARBA" id="ARBA00009649"/>
    </source>
</evidence>